<reference evidence="3" key="2">
    <citation type="submission" date="2021-09" db="EMBL/GenBank/DDBJ databases">
        <authorList>
            <person name="Jia N."/>
            <person name="Wang J."/>
            <person name="Shi W."/>
            <person name="Du L."/>
            <person name="Sun Y."/>
            <person name="Zhan W."/>
            <person name="Jiang J."/>
            <person name="Wang Q."/>
            <person name="Zhang B."/>
            <person name="Ji P."/>
            <person name="Sakyi L.B."/>
            <person name="Cui X."/>
            <person name="Yuan T."/>
            <person name="Jiang B."/>
            <person name="Yang W."/>
            <person name="Lam T.T.-Y."/>
            <person name="Chang Q."/>
            <person name="Ding S."/>
            <person name="Wang X."/>
            <person name="Zhu J."/>
            <person name="Ruan X."/>
            <person name="Zhao L."/>
            <person name="Wei J."/>
            <person name="Que T."/>
            <person name="Du C."/>
            <person name="Cheng J."/>
            <person name="Dai P."/>
            <person name="Han X."/>
            <person name="Huang E."/>
            <person name="Gao Y."/>
            <person name="Liu J."/>
            <person name="Shao H."/>
            <person name="Ye R."/>
            <person name="Li L."/>
            <person name="Wei W."/>
            <person name="Wang X."/>
            <person name="Wang C."/>
            <person name="Huo Q."/>
            <person name="Li W."/>
            <person name="Guo W."/>
            <person name="Chen H."/>
            <person name="Chen S."/>
            <person name="Zhou L."/>
            <person name="Zhou L."/>
            <person name="Ni X."/>
            <person name="Tian J."/>
            <person name="Zhou Y."/>
            <person name="Sheng Y."/>
            <person name="Liu T."/>
            <person name="Pan Y."/>
            <person name="Xia L."/>
            <person name="Li J."/>
            <person name="Zhao F."/>
            <person name="Cao W."/>
        </authorList>
    </citation>
    <scope>NUCLEOTIDE SEQUENCE</scope>
    <source>
        <strain evidence="3">Rsan-2018</strain>
        <tissue evidence="3">Larvae</tissue>
    </source>
</reference>
<feature type="region of interest" description="Disordered" evidence="2">
    <location>
        <begin position="121"/>
        <end position="179"/>
    </location>
</feature>
<evidence type="ECO:0000256" key="2">
    <source>
        <dbReference type="SAM" id="MobiDB-lite"/>
    </source>
</evidence>
<evidence type="ECO:0000256" key="1">
    <source>
        <dbReference type="SAM" id="Coils"/>
    </source>
</evidence>
<dbReference type="SUPFAM" id="SSF52266">
    <property type="entry name" value="SGNH hydrolase"/>
    <property type="match status" value="1"/>
</dbReference>
<comment type="caution">
    <text evidence="3">The sequence shown here is derived from an EMBL/GenBank/DDBJ whole genome shotgun (WGS) entry which is preliminary data.</text>
</comment>
<gene>
    <name evidence="3" type="ORF">HPB52_007012</name>
</gene>
<dbReference type="AlphaFoldDB" id="A0A9D4QIZ9"/>
<protein>
    <submittedName>
        <fullName evidence="3">Uncharacterized protein</fullName>
    </submittedName>
</protein>
<name>A0A9D4QIZ9_RHISA</name>
<feature type="region of interest" description="Disordered" evidence="2">
    <location>
        <begin position="197"/>
        <end position="226"/>
    </location>
</feature>
<feature type="compositionally biased region" description="Basic and acidic residues" evidence="2">
    <location>
        <begin position="146"/>
        <end position="160"/>
    </location>
</feature>
<organism evidence="3 4">
    <name type="scientific">Rhipicephalus sanguineus</name>
    <name type="common">Brown dog tick</name>
    <name type="synonym">Ixodes sanguineus</name>
    <dbReference type="NCBI Taxonomy" id="34632"/>
    <lineage>
        <taxon>Eukaryota</taxon>
        <taxon>Metazoa</taxon>
        <taxon>Ecdysozoa</taxon>
        <taxon>Arthropoda</taxon>
        <taxon>Chelicerata</taxon>
        <taxon>Arachnida</taxon>
        <taxon>Acari</taxon>
        <taxon>Parasitiformes</taxon>
        <taxon>Ixodida</taxon>
        <taxon>Ixodoidea</taxon>
        <taxon>Ixodidae</taxon>
        <taxon>Rhipicephalinae</taxon>
        <taxon>Rhipicephalus</taxon>
        <taxon>Rhipicephalus</taxon>
    </lineage>
</organism>
<feature type="coiled-coil region" evidence="1">
    <location>
        <begin position="94"/>
        <end position="121"/>
    </location>
</feature>
<accession>A0A9D4QIZ9</accession>
<sequence>MGRTRGKRSPSAEASNKRDSWVACTSCDVWIDIEDTPFESVEEASATAHYDCKQCVRLNILREEFTQLLRRHKEECALQLENTETRLSDALSQLGRETRMREELQARVSQLQTQLNDLKSATEGSQTEKLEGSHHAATDSATSRLPQKEDKKRRARDKEPNQAAPGSCPGSLEPRGEECSQVDDECALEVQEWRPTLRNKKRNDLGKSSSEMRSSNKEELKQQERFREPLNKSRCAFIYGDRNAFRMRHTTLRTVKWNKLVQYRTWKDATLQKVMTEMDAAVDIWSAPEAVVVVHCGSSDIVDNDASPDIPIQELKSRMQTWQARANKHRFIVYGVPEPEHCNDIMQRKCKLWNEKLRKVCDELGQQVEFVSTTRAPTGGVHSLLYKASAAEELGTRLGHRLCVFLGLQPVGPTVRRKRTSGYSHPLAPLMTALGQAMLQIAGKQDQGKRRKPPRPSSQE</sequence>
<dbReference type="VEuPathDB" id="VectorBase:RSAN_040327"/>
<dbReference type="Proteomes" id="UP000821837">
    <property type="component" value="Chromosome 1"/>
</dbReference>
<evidence type="ECO:0000313" key="3">
    <source>
        <dbReference type="EMBL" id="KAH7982765.1"/>
    </source>
</evidence>
<feature type="compositionally biased region" description="Basic and acidic residues" evidence="2">
    <location>
        <begin position="126"/>
        <end position="137"/>
    </location>
</feature>
<keyword evidence="1" id="KW-0175">Coiled coil</keyword>
<dbReference type="EMBL" id="JABSTV010001245">
    <property type="protein sequence ID" value="KAH7982765.1"/>
    <property type="molecule type" value="Genomic_DNA"/>
</dbReference>
<reference evidence="3" key="1">
    <citation type="journal article" date="2020" name="Cell">
        <title>Large-Scale Comparative Analyses of Tick Genomes Elucidate Their Genetic Diversity and Vector Capacities.</title>
        <authorList>
            <consortium name="Tick Genome and Microbiome Consortium (TIGMIC)"/>
            <person name="Jia N."/>
            <person name="Wang J."/>
            <person name="Shi W."/>
            <person name="Du L."/>
            <person name="Sun Y."/>
            <person name="Zhan W."/>
            <person name="Jiang J.F."/>
            <person name="Wang Q."/>
            <person name="Zhang B."/>
            <person name="Ji P."/>
            <person name="Bell-Sakyi L."/>
            <person name="Cui X.M."/>
            <person name="Yuan T.T."/>
            <person name="Jiang B.G."/>
            <person name="Yang W.F."/>
            <person name="Lam T.T."/>
            <person name="Chang Q.C."/>
            <person name="Ding S.J."/>
            <person name="Wang X.J."/>
            <person name="Zhu J.G."/>
            <person name="Ruan X.D."/>
            <person name="Zhao L."/>
            <person name="Wei J.T."/>
            <person name="Ye R.Z."/>
            <person name="Que T.C."/>
            <person name="Du C.H."/>
            <person name="Zhou Y.H."/>
            <person name="Cheng J.X."/>
            <person name="Dai P.F."/>
            <person name="Guo W.B."/>
            <person name="Han X.H."/>
            <person name="Huang E.J."/>
            <person name="Li L.F."/>
            <person name="Wei W."/>
            <person name="Gao Y.C."/>
            <person name="Liu J.Z."/>
            <person name="Shao H.Z."/>
            <person name="Wang X."/>
            <person name="Wang C.C."/>
            <person name="Yang T.C."/>
            <person name="Huo Q.B."/>
            <person name="Li W."/>
            <person name="Chen H.Y."/>
            <person name="Chen S.E."/>
            <person name="Zhou L.G."/>
            <person name="Ni X.B."/>
            <person name="Tian J.H."/>
            <person name="Sheng Y."/>
            <person name="Liu T."/>
            <person name="Pan Y.S."/>
            <person name="Xia L.Y."/>
            <person name="Li J."/>
            <person name="Zhao F."/>
            <person name="Cao W.C."/>
        </authorList>
    </citation>
    <scope>NUCLEOTIDE SEQUENCE</scope>
    <source>
        <strain evidence="3">Rsan-2018</strain>
    </source>
</reference>
<keyword evidence="4" id="KW-1185">Reference proteome</keyword>
<feature type="compositionally biased region" description="Basic and acidic residues" evidence="2">
    <location>
        <begin position="214"/>
        <end position="226"/>
    </location>
</feature>
<evidence type="ECO:0000313" key="4">
    <source>
        <dbReference type="Proteomes" id="UP000821837"/>
    </source>
</evidence>
<proteinExistence type="predicted"/>